<gene>
    <name evidence="2" type="primary">Dper\GL18120</name>
    <name evidence="2" type="ORF">Dper_GL18120</name>
</gene>
<accession>B4HC20</accession>
<keyword evidence="3" id="KW-1185">Reference proteome</keyword>
<dbReference type="HOGENOM" id="CLU_2515056_0_0_1"/>
<name>B4HC20_DROPE</name>
<evidence type="ECO:0000313" key="3">
    <source>
        <dbReference type="Proteomes" id="UP000008744"/>
    </source>
</evidence>
<dbReference type="AlphaFoldDB" id="B4HC20"/>
<evidence type="ECO:0000256" key="1">
    <source>
        <dbReference type="SAM" id="MobiDB-lite"/>
    </source>
</evidence>
<dbReference type="OMA" id="FSMNGRR"/>
<feature type="compositionally biased region" description="Basic and acidic residues" evidence="1">
    <location>
        <begin position="50"/>
        <end position="61"/>
    </location>
</feature>
<dbReference type="EMBL" id="CH479275">
    <property type="protein sequence ID" value="EDW40051.1"/>
    <property type="molecule type" value="Genomic_DNA"/>
</dbReference>
<sequence>MSGSTRPEVGQPRSSQIHIDRHYINRIWSMDKTPPSDIDFSMNGRRLKLLRSESEEGKPESGDPLTSPAENSPTPRDPYPWSSQL</sequence>
<organism evidence="3">
    <name type="scientific">Drosophila persimilis</name>
    <name type="common">Fruit fly</name>
    <dbReference type="NCBI Taxonomy" id="7234"/>
    <lineage>
        <taxon>Eukaryota</taxon>
        <taxon>Metazoa</taxon>
        <taxon>Ecdysozoa</taxon>
        <taxon>Arthropoda</taxon>
        <taxon>Hexapoda</taxon>
        <taxon>Insecta</taxon>
        <taxon>Pterygota</taxon>
        <taxon>Neoptera</taxon>
        <taxon>Endopterygota</taxon>
        <taxon>Diptera</taxon>
        <taxon>Brachycera</taxon>
        <taxon>Muscomorpha</taxon>
        <taxon>Ephydroidea</taxon>
        <taxon>Drosophilidae</taxon>
        <taxon>Drosophila</taxon>
        <taxon>Sophophora</taxon>
    </lineage>
</organism>
<protein>
    <submittedName>
        <fullName evidence="2">GL18120</fullName>
    </submittedName>
</protein>
<reference evidence="2 3" key="1">
    <citation type="journal article" date="2007" name="Nature">
        <title>Evolution of genes and genomes on the Drosophila phylogeny.</title>
        <authorList>
            <consortium name="Drosophila 12 Genomes Consortium"/>
            <person name="Clark A.G."/>
            <person name="Eisen M.B."/>
            <person name="Smith D.R."/>
            <person name="Bergman C.M."/>
            <person name="Oliver B."/>
            <person name="Markow T.A."/>
            <person name="Kaufman T.C."/>
            <person name="Kellis M."/>
            <person name="Gelbart W."/>
            <person name="Iyer V.N."/>
            <person name="Pollard D.A."/>
            <person name="Sackton T.B."/>
            <person name="Larracuente A.M."/>
            <person name="Singh N.D."/>
            <person name="Abad J.P."/>
            <person name="Abt D.N."/>
            <person name="Adryan B."/>
            <person name="Aguade M."/>
            <person name="Akashi H."/>
            <person name="Anderson W.W."/>
            <person name="Aquadro C.F."/>
            <person name="Ardell D.H."/>
            <person name="Arguello R."/>
            <person name="Artieri C.G."/>
            <person name="Barbash D.A."/>
            <person name="Barker D."/>
            <person name="Barsanti P."/>
            <person name="Batterham P."/>
            <person name="Batzoglou S."/>
            <person name="Begun D."/>
            <person name="Bhutkar A."/>
            <person name="Blanco E."/>
            <person name="Bosak S.A."/>
            <person name="Bradley R.K."/>
            <person name="Brand A.D."/>
            <person name="Brent M.R."/>
            <person name="Brooks A.N."/>
            <person name="Brown R.H."/>
            <person name="Butlin R.K."/>
            <person name="Caggese C."/>
            <person name="Calvi B.R."/>
            <person name="Bernardo de Carvalho A."/>
            <person name="Caspi A."/>
            <person name="Castrezana S."/>
            <person name="Celniker S.E."/>
            <person name="Chang J.L."/>
            <person name="Chapple C."/>
            <person name="Chatterji S."/>
            <person name="Chinwalla A."/>
            <person name="Civetta A."/>
            <person name="Clifton S.W."/>
            <person name="Comeron J.M."/>
            <person name="Costello J.C."/>
            <person name="Coyne J.A."/>
            <person name="Daub J."/>
            <person name="David R.G."/>
            <person name="Delcher A.L."/>
            <person name="Delehaunty K."/>
            <person name="Do C.B."/>
            <person name="Ebling H."/>
            <person name="Edwards K."/>
            <person name="Eickbush T."/>
            <person name="Evans J.D."/>
            <person name="Filipski A."/>
            <person name="Findeiss S."/>
            <person name="Freyhult E."/>
            <person name="Fulton L."/>
            <person name="Fulton R."/>
            <person name="Garcia A.C."/>
            <person name="Gardiner A."/>
            <person name="Garfield D.A."/>
            <person name="Garvin B.E."/>
            <person name="Gibson G."/>
            <person name="Gilbert D."/>
            <person name="Gnerre S."/>
            <person name="Godfrey J."/>
            <person name="Good R."/>
            <person name="Gotea V."/>
            <person name="Gravely B."/>
            <person name="Greenberg A.J."/>
            <person name="Griffiths-Jones S."/>
            <person name="Gross S."/>
            <person name="Guigo R."/>
            <person name="Gustafson E.A."/>
            <person name="Haerty W."/>
            <person name="Hahn M.W."/>
            <person name="Halligan D.L."/>
            <person name="Halpern A.L."/>
            <person name="Halter G.M."/>
            <person name="Han M.V."/>
            <person name="Heger A."/>
            <person name="Hillier L."/>
            <person name="Hinrichs A.S."/>
            <person name="Holmes I."/>
            <person name="Hoskins R.A."/>
            <person name="Hubisz M.J."/>
            <person name="Hultmark D."/>
            <person name="Huntley M.A."/>
            <person name="Jaffe D.B."/>
            <person name="Jagadeeshan S."/>
            <person name="Jeck W.R."/>
            <person name="Johnson J."/>
            <person name="Jones C.D."/>
            <person name="Jordan W.C."/>
            <person name="Karpen G.H."/>
            <person name="Kataoka E."/>
            <person name="Keightley P.D."/>
            <person name="Kheradpour P."/>
            <person name="Kirkness E.F."/>
            <person name="Koerich L.B."/>
            <person name="Kristiansen K."/>
            <person name="Kudrna D."/>
            <person name="Kulathinal R.J."/>
            <person name="Kumar S."/>
            <person name="Kwok R."/>
            <person name="Lander E."/>
            <person name="Langley C.H."/>
            <person name="Lapoint R."/>
            <person name="Lazzaro B.P."/>
            <person name="Lee S.J."/>
            <person name="Levesque L."/>
            <person name="Li R."/>
            <person name="Lin C.F."/>
            <person name="Lin M.F."/>
            <person name="Lindblad-Toh K."/>
            <person name="Llopart A."/>
            <person name="Long M."/>
            <person name="Low L."/>
            <person name="Lozovsky E."/>
            <person name="Lu J."/>
            <person name="Luo M."/>
            <person name="Machado C.A."/>
            <person name="Makalowski W."/>
            <person name="Marzo M."/>
            <person name="Matsuda M."/>
            <person name="Matzkin L."/>
            <person name="McAllister B."/>
            <person name="McBride C.S."/>
            <person name="McKernan B."/>
            <person name="McKernan K."/>
            <person name="Mendez-Lago M."/>
            <person name="Minx P."/>
            <person name="Mollenhauer M.U."/>
            <person name="Montooth K."/>
            <person name="Mount S.M."/>
            <person name="Mu X."/>
            <person name="Myers E."/>
            <person name="Negre B."/>
            <person name="Newfeld S."/>
            <person name="Nielsen R."/>
            <person name="Noor M.A."/>
            <person name="O'Grady P."/>
            <person name="Pachter L."/>
            <person name="Papaceit M."/>
            <person name="Parisi M.J."/>
            <person name="Parisi M."/>
            <person name="Parts L."/>
            <person name="Pedersen J.S."/>
            <person name="Pesole G."/>
            <person name="Phillippy A.M."/>
            <person name="Ponting C.P."/>
            <person name="Pop M."/>
            <person name="Porcelli D."/>
            <person name="Powell J.R."/>
            <person name="Prohaska S."/>
            <person name="Pruitt K."/>
            <person name="Puig M."/>
            <person name="Quesneville H."/>
            <person name="Ram K.R."/>
            <person name="Rand D."/>
            <person name="Rasmussen M.D."/>
            <person name="Reed L.K."/>
            <person name="Reenan R."/>
            <person name="Reily A."/>
            <person name="Remington K.A."/>
            <person name="Rieger T.T."/>
            <person name="Ritchie M.G."/>
            <person name="Robin C."/>
            <person name="Rogers Y.H."/>
            <person name="Rohde C."/>
            <person name="Rozas J."/>
            <person name="Rubenfield M.J."/>
            <person name="Ruiz A."/>
            <person name="Russo S."/>
            <person name="Salzberg S.L."/>
            <person name="Sanchez-Gracia A."/>
            <person name="Saranga D.J."/>
            <person name="Sato H."/>
            <person name="Schaeffer S.W."/>
            <person name="Schatz M.C."/>
            <person name="Schlenke T."/>
            <person name="Schwartz R."/>
            <person name="Segarra C."/>
            <person name="Singh R.S."/>
            <person name="Sirot L."/>
            <person name="Sirota M."/>
            <person name="Sisneros N.B."/>
            <person name="Smith C.D."/>
            <person name="Smith T.F."/>
            <person name="Spieth J."/>
            <person name="Stage D.E."/>
            <person name="Stark A."/>
            <person name="Stephan W."/>
            <person name="Strausberg R.L."/>
            <person name="Strempel S."/>
            <person name="Sturgill D."/>
            <person name="Sutton G."/>
            <person name="Sutton G.G."/>
            <person name="Tao W."/>
            <person name="Teichmann S."/>
            <person name="Tobari Y.N."/>
            <person name="Tomimura Y."/>
            <person name="Tsolas J.M."/>
            <person name="Valente V.L."/>
            <person name="Venter E."/>
            <person name="Venter J.C."/>
            <person name="Vicario S."/>
            <person name="Vieira F.G."/>
            <person name="Vilella A.J."/>
            <person name="Villasante A."/>
            <person name="Walenz B."/>
            <person name="Wang J."/>
            <person name="Wasserman M."/>
            <person name="Watts T."/>
            <person name="Wilson D."/>
            <person name="Wilson R.K."/>
            <person name="Wing R.A."/>
            <person name="Wolfner M.F."/>
            <person name="Wong A."/>
            <person name="Wong G.K."/>
            <person name="Wu C.I."/>
            <person name="Wu G."/>
            <person name="Yamamoto D."/>
            <person name="Yang H.P."/>
            <person name="Yang S.P."/>
            <person name="Yorke J.A."/>
            <person name="Yoshida K."/>
            <person name="Zdobnov E."/>
            <person name="Zhang P."/>
            <person name="Zhang Y."/>
            <person name="Zimin A.V."/>
            <person name="Baldwin J."/>
            <person name="Abdouelleil A."/>
            <person name="Abdulkadir J."/>
            <person name="Abebe A."/>
            <person name="Abera B."/>
            <person name="Abreu J."/>
            <person name="Acer S.C."/>
            <person name="Aftuck L."/>
            <person name="Alexander A."/>
            <person name="An P."/>
            <person name="Anderson E."/>
            <person name="Anderson S."/>
            <person name="Arachi H."/>
            <person name="Azer M."/>
            <person name="Bachantsang P."/>
            <person name="Barry A."/>
            <person name="Bayul T."/>
            <person name="Berlin A."/>
            <person name="Bessette D."/>
            <person name="Bloom T."/>
            <person name="Blye J."/>
            <person name="Boguslavskiy L."/>
            <person name="Bonnet C."/>
            <person name="Boukhgalter B."/>
            <person name="Bourzgui I."/>
            <person name="Brown A."/>
            <person name="Cahill P."/>
            <person name="Channer S."/>
            <person name="Cheshatsang Y."/>
            <person name="Chuda L."/>
            <person name="Citroen M."/>
            <person name="Collymore A."/>
            <person name="Cooke P."/>
            <person name="Costello M."/>
            <person name="D'Aco K."/>
            <person name="Daza R."/>
            <person name="De Haan G."/>
            <person name="DeGray S."/>
            <person name="DeMaso C."/>
            <person name="Dhargay N."/>
            <person name="Dooley K."/>
            <person name="Dooley E."/>
            <person name="Doricent M."/>
            <person name="Dorje P."/>
            <person name="Dorjee K."/>
            <person name="Dupes A."/>
            <person name="Elong R."/>
            <person name="Falk J."/>
            <person name="Farina A."/>
            <person name="Faro S."/>
            <person name="Ferguson D."/>
            <person name="Fisher S."/>
            <person name="Foley C.D."/>
            <person name="Franke A."/>
            <person name="Friedrich D."/>
            <person name="Gadbois L."/>
            <person name="Gearin G."/>
            <person name="Gearin C.R."/>
            <person name="Giannoukos G."/>
            <person name="Goode T."/>
            <person name="Graham J."/>
            <person name="Grandbois E."/>
            <person name="Grewal S."/>
            <person name="Gyaltsen K."/>
            <person name="Hafez N."/>
            <person name="Hagos B."/>
            <person name="Hall J."/>
            <person name="Henson C."/>
            <person name="Hollinger A."/>
            <person name="Honan T."/>
            <person name="Huard M.D."/>
            <person name="Hughes L."/>
            <person name="Hurhula B."/>
            <person name="Husby M.E."/>
            <person name="Kamat A."/>
            <person name="Kanga B."/>
            <person name="Kashin S."/>
            <person name="Khazanovich D."/>
            <person name="Kisner P."/>
            <person name="Lance K."/>
            <person name="Lara M."/>
            <person name="Lee W."/>
            <person name="Lennon N."/>
            <person name="Letendre F."/>
            <person name="LeVine R."/>
            <person name="Lipovsky A."/>
            <person name="Liu X."/>
            <person name="Liu J."/>
            <person name="Liu S."/>
            <person name="Lokyitsang T."/>
            <person name="Lokyitsang Y."/>
            <person name="Lubonja R."/>
            <person name="Lui A."/>
            <person name="MacDonald P."/>
            <person name="Magnisalis V."/>
            <person name="Maru K."/>
            <person name="Matthews C."/>
            <person name="McCusker W."/>
            <person name="McDonough S."/>
            <person name="Mehta T."/>
            <person name="Meldrim J."/>
            <person name="Meneus L."/>
            <person name="Mihai O."/>
            <person name="Mihalev A."/>
            <person name="Mihova T."/>
            <person name="Mittelman R."/>
            <person name="Mlenga V."/>
            <person name="Montmayeur A."/>
            <person name="Mulrain L."/>
            <person name="Navidi A."/>
            <person name="Naylor J."/>
            <person name="Negash T."/>
            <person name="Nguyen T."/>
            <person name="Nguyen N."/>
            <person name="Nicol R."/>
            <person name="Norbu C."/>
            <person name="Norbu N."/>
            <person name="Novod N."/>
            <person name="O'Neill B."/>
            <person name="Osman S."/>
            <person name="Markiewicz E."/>
            <person name="Oyono O.L."/>
            <person name="Patti C."/>
            <person name="Phunkhang P."/>
            <person name="Pierre F."/>
            <person name="Priest M."/>
            <person name="Raghuraman S."/>
            <person name="Rege F."/>
            <person name="Reyes R."/>
            <person name="Rise C."/>
            <person name="Rogov P."/>
            <person name="Ross K."/>
            <person name="Ryan E."/>
            <person name="Settipalli S."/>
            <person name="Shea T."/>
            <person name="Sherpa N."/>
            <person name="Shi L."/>
            <person name="Shih D."/>
            <person name="Sparrow T."/>
            <person name="Spaulding J."/>
            <person name="Stalker J."/>
            <person name="Stange-Thomann N."/>
            <person name="Stavropoulos S."/>
            <person name="Stone C."/>
            <person name="Strader C."/>
            <person name="Tesfaye S."/>
            <person name="Thomson T."/>
            <person name="Thoulutsang Y."/>
            <person name="Thoulutsang D."/>
            <person name="Topham K."/>
            <person name="Topping I."/>
            <person name="Tsamla T."/>
            <person name="Vassiliev H."/>
            <person name="Vo A."/>
            <person name="Wangchuk T."/>
            <person name="Wangdi T."/>
            <person name="Weiand M."/>
            <person name="Wilkinson J."/>
            <person name="Wilson A."/>
            <person name="Yadav S."/>
            <person name="Young G."/>
            <person name="Yu Q."/>
            <person name="Zembek L."/>
            <person name="Zhong D."/>
            <person name="Zimmer A."/>
            <person name="Zwirko Z."/>
            <person name="Jaffe D.B."/>
            <person name="Alvarez P."/>
            <person name="Brockman W."/>
            <person name="Butler J."/>
            <person name="Chin C."/>
            <person name="Gnerre S."/>
            <person name="Grabherr M."/>
            <person name="Kleber M."/>
            <person name="Mauceli E."/>
            <person name="MacCallum I."/>
        </authorList>
    </citation>
    <scope>NUCLEOTIDE SEQUENCE [LARGE SCALE GENOMIC DNA]</scope>
    <source>
        <strain evidence="3">MSH-3 / Tucson 14011-0111.49</strain>
    </source>
</reference>
<proteinExistence type="predicted"/>
<feature type="region of interest" description="Disordered" evidence="1">
    <location>
        <begin position="49"/>
        <end position="85"/>
    </location>
</feature>
<dbReference type="Proteomes" id="UP000008744">
    <property type="component" value="Unassembled WGS sequence"/>
</dbReference>
<evidence type="ECO:0000313" key="2">
    <source>
        <dbReference type="EMBL" id="EDW40051.1"/>
    </source>
</evidence>